<dbReference type="AlphaFoldDB" id="A0AA88PY33"/>
<name>A0AA88PY33_9TELE</name>
<organism evidence="1 2">
    <name type="scientific">Cirrhinus molitorella</name>
    <name type="common">mud carp</name>
    <dbReference type="NCBI Taxonomy" id="172907"/>
    <lineage>
        <taxon>Eukaryota</taxon>
        <taxon>Metazoa</taxon>
        <taxon>Chordata</taxon>
        <taxon>Craniata</taxon>
        <taxon>Vertebrata</taxon>
        <taxon>Euteleostomi</taxon>
        <taxon>Actinopterygii</taxon>
        <taxon>Neopterygii</taxon>
        <taxon>Teleostei</taxon>
        <taxon>Ostariophysi</taxon>
        <taxon>Cypriniformes</taxon>
        <taxon>Cyprinidae</taxon>
        <taxon>Labeoninae</taxon>
        <taxon>Labeonini</taxon>
        <taxon>Cirrhinus</taxon>
    </lineage>
</organism>
<evidence type="ECO:0000313" key="1">
    <source>
        <dbReference type="EMBL" id="KAK2905073.1"/>
    </source>
</evidence>
<sequence>MESPPSLFTSAITHLRSHVELEDTSRSQAGLLSLMWPSAPLDTTEAPSLATRELPLACKLHMTSAVLWHLAQAAFHLIALFNKSTVILSRSRECRETLSHRINVQASLFSYLGHSPRTLSFSFYQYLNEKSGFEEKEEVFYPFEDRGNLSLSQDRSLWTFPQGDCMPEMLNLQAFHTNKRSNYQC</sequence>
<reference evidence="1" key="1">
    <citation type="submission" date="2023-08" db="EMBL/GenBank/DDBJ databases">
        <title>Chromosome-level Genome Assembly of mud carp (Cirrhinus molitorella).</title>
        <authorList>
            <person name="Liu H."/>
        </authorList>
    </citation>
    <scope>NUCLEOTIDE SEQUENCE</scope>
    <source>
        <strain evidence="1">Prfri</strain>
        <tissue evidence="1">Muscle</tissue>
    </source>
</reference>
<keyword evidence="2" id="KW-1185">Reference proteome</keyword>
<gene>
    <name evidence="1" type="ORF">Q8A67_006872</name>
</gene>
<protein>
    <submittedName>
        <fullName evidence="1">Uncharacterized protein</fullName>
    </submittedName>
</protein>
<accession>A0AA88PY33</accession>
<dbReference type="Proteomes" id="UP001187343">
    <property type="component" value="Unassembled WGS sequence"/>
</dbReference>
<comment type="caution">
    <text evidence="1">The sequence shown here is derived from an EMBL/GenBank/DDBJ whole genome shotgun (WGS) entry which is preliminary data.</text>
</comment>
<evidence type="ECO:0000313" key="2">
    <source>
        <dbReference type="Proteomes" id="UP001187343"/>
    </source>
</evidence>
<dbReference type="EMBL" id="JAUYZG010000006">
    <property type="protein sequence ID" value="KAK2905073.1"/>
    <property type="molecule type" value="Genomic_DNA"/>
</dbReference>
<proteinExistence type="predicted"/>